<comment type="caution">
    <text evidence="2">The sequence shown here is derived from an EMBL/GenBank/DDBJ whole genome shotgun (WGS) entry which is preliminary data.</text>
</comment>
<dbReference type="Pfam" id="PF06707">
    <property type="entry name" value="DUF1194"/>
    <property type="match status" value="1"/>
</dbReference>
<name>A0ABW9YUB9_9HYPH</name>
<organism evidence="2 3">
    <name type="scientific">Microvirga arsenatis</name>
    <dbReference type="NCBI Taxonomy" id="2692265"/>
    <lineage>
        <taxon>Bacteria</taxon>
        <taxon>Pseudomonadati</taxon>
        <taxon>Pseudomonadota</taxon>
        <taxon>Alphaproteobacteria</taxon>
        <taxon>Hyphomicrobiales</taxon>
        <taxon>Methylobacteriaceae</taxon>
        <taxon>Microvirga</taxon>
    </lineage>
</organism>
<dbReference type="InterPro" id="IPR010607">
    <property type="entry name" value="DUF1194"/>
</dbReference>
<gene>
    <name evidence="2" type="ORF">GR303_06360</name>
</gene>
<dbReference type="RefSeq" id="WP_161723533.1">
    <property type="nucleotide sequence ID" value="NZ_JAAAXI010000009.1"/>
</dbReference>
<dbReference type="InterPro" id="IPR036465">
    <property type="entry name" value="vWFA_dom_sf"/>
</dbReference>
<evidence type="ECO:0000313" key="3">
    <source>
        <dbReference type="Proteomes" id="UP000818323"/>
    </source>
</evidence>
<keyword evidence="3" id="KW-1185">Reference proteome</keyword>
<dbReference type="SUPFAM" id="SSF53300">
    <property type="entry name" value="vWA-like"/>
    <property type="match status" value="1"/>
</dbReference>
<dbReference type="Proteomes" id="UP000818323">
    <property type="component" value="Unassembled WGS sequence"/>
</dbReference>
<accession>A0ABW9YUB9</accession>
<evidence type="ECO:0000313" key="2">
    <source>
        <dbReference type="EMBL" id="NBJ23978.1"/>
    </source>
</evidence>
<feature type="signal peptide" evidence="1">
    <location>
        <begin position="1"/>
        <end position="20"/>
    </location>
</feature>
<keyword evidence="1" id="KW-0732">Signal</keyword>
<dbReference type="CDD" id="cd00198">
    <property type="entry name" value="vWFA"/>
    <property type="match status" value="1"/>
</dbReference>
<sequence length="272" mass="29400">MLNRLLGTLAFLLLAGDGAAGEPPRPDTQFDVALVIAVDVSSSMEGEEQGLQRRGFIEAFRSALVHEAITNGLNGRIAVTYVEWSGVRDQKVLVPWTIIDGPERASAFADELSRQPIRQAGMTSISGIIDYGRNLFAQLGGAPLRSVIDVSGDGPNNDGRHVTYARDDAVADGIVINGLPIMFRRGSGGAELEDLDLYFKECVVGGAGAFVLPLHDPEQFAMVIRTKIMREIAGLDDLVPRVIPAQTSMPAMNCVTGERRKQEDLLSQEKKP</sequence>
<dbReference type="EMBL" id="JAAAXJ010000003">
    <property type="protein sequence ID" value="NBJ23978.1"/>
    <property type="molecule type" value="Genomic_DNA"/>
</dbReference>
<reference evidence="2 3" key="1">
    <citation type="submission" date="2020-01" db="EMBL/GenBank/DDBJ databases">
        <title>Microvirga sp. nov., an arsenate reduction bacterium isolated from Tibet hotspring sediments.</title>
        <authorList>
            <person name="Yuan C.-G."/>
        </authorList>
    </citation>
    <scope>NUCLEOTIDE SEQUENCE [LARGE SCALE GENOMIC DNA]</scope>
    <source>
        <strain evidence="2 3">SYSU G3D203</strain>
    </source>
</reference>
<evidence type="ECO:0000256" key="1">
    <source>
        <dbReference type="SAM" id="SignalP"/>
    </source>
</evidence>
<protein>
    <submittedName>
        <fullName evidence="2">DUF1194 domain-containing protein</fullName>
    </submittedName>
</protein>
<proteinExistence type="predicted"/>
<dbReference type="Gene3D" id="3.40.50.410">
    <property type="entry name" value="von Willebrand factor, type A domain"/>
    <property type="match status" value="1"/>
</dbReference>
<feature type="chain" id="PRO_5046835598" evidence="1">
    <location>
        <begin position="21"/>
        <end position="272"/>
    </location>
</feature>